<organism evidence="1 2">
    <name type="scientific">Actinomadura meridiana</name>
    <dbReference type="NCBI Taxonomy" id="559626"/>
    <lineage>
        <taxon>Bacteria</taxon>
        <taxon>Bacillati</taxon>
        <taxon>Actinomycetota</taxon>
        <taxon>Actinomycetes</taxon>
        <taxon>Streptosporangiales</taxon>
        <taxon>Thermomonosporaceae</taxon>
        <taxon>Actinomadura</taxon>
    </lineage>
</organism>
<sequence>MRSGFAWQAENTENPGPKRLTGDLCALWRFSSVLANRRKSVKPRALLDALRSETLTRKVYALRLFGIRVLALLVPA</sequence>
<dbReference type="Proteomes" id="UP001501710">
    <property type="component" value="Unassembled WGS sequence"/>
</dbReference>
<name>A0ABP8CR29_9ACTN</name>
<evidence type="ECO:0000313" key="2">
    <source>
        <dbReference type="Proteomes" id="UP001501710"/>
    </source>
</evidence>
<proteinExistence type="predicted"/>
<evidence type="ECO:0000313" key="1">
    <source>
        <dbReference type="EMBL" id="GAA4242177.1"/>
    </source>
</evidence>
<accession>A0ABP8CR29</accession>
<dbReference type="EMBL" id="BAABAS010000029">
    <property type="protein sequence ID" value="GAA4242177.1"/>
    <property type="molecule type" value="Genomic_DNA"/>
</dbReference>
<keyword evidence="2" id="KW-1185">Reference proteome</keyword>
<protein>
    <submittedName>
        <fullName evidence="1">Uncharacterized protein</fullName>
    </submittedName>
</protein>
<reference evidence="2" key="1">
    <citation type="journal article" date="2019" name="Int. J. Syst. Evol. Microbiol.">
        <title>The Global Catalogue of Microorganisms (GCM) 10K type strain sequencing project: providing services to taxonomists for standard genome sequencing and annotation.</title>
        <authorList>
            <consortium name="The Broad Institute Genomics Platform"/>
            <consortium name="The Broad Institute Genome Sequencing Center for Infectious Disease"/>
            <person name="Wu L."/>
            <person name="Ma J."/>
        </authorList>
    </citation>
    <scope>NUCLEOTIDE SEQUENCE [LARGE SCALE GENOMIC DNA]</scope>
    <source>
        <strain evidence="2">JCM 17440</strain>
    </source>
</reference>
<gene>
    <name evidence="1" type="ORF">GCM10022254_74130</name>
</gene>
<comment type="caution">
    <text evidence="1">The sequence shown here is derived from an EMBL/GenBank/DDBJ whole genome shotgun (WGS) entry which is preliminary data.</text>
</comment>